<sequence>MTAPTTQPRPRHTFLKAGHDLYKAAQQLADGGGLPGPTDHLAGLAAECVAKAMLIDFFGSVQEKPSAKPYSPTIESKPGMDRFKATHGHMPVTWDHLVMVLDGRRGAEIRKHIPGQNPFKTPHDKWNESHRYRDGDTLSAERVARHLCATLSLITAYTHAK</sequence>
<proteinExistence type="predicted"/>
<reference evidence="1" key="1">
    <citation type="submission" date="2022-10" db="EMBL/GenBank/DDBJ databases">
        <title>The complete genomes of actinobacterial strains from the NBC collection.</title>
        <authorList>
            <person name="Joergensen T.S."/>
            <person name="Alvarez Arevalo M."/>
            <person name="Sterndorff E.B."/>
            <person name="Faurdal D."/>
            <person name="Vuksanovic O."/>
            <person name="Mourched A.-S."/>
            <person name="Charusanti P."/>
            <person name="Shaw S."/>
            <person name="Blin K."/>
            <person name="Weber T."/>
        </authorList>
    </citation>
    <scope>NUCLEOTIDE SEQUENCE</scope>
    <source>
        <strain evidence="1">NBC_00049</strain>
    </source>
</reference>
<gene>
    <name evidence="1" type="ORF">OG327_26245</name>
</gene>
<dbReference type="EMBL" id="CP108264">
    <property type="protein sequence ID" value="WTU76547.1"/>
    <property type="molecule type" value="Genomic_DNA"/>
</dbReference>
<protein>
    <submittedName>
        <fullName evidence="1">Uncharacterized protein</fullName>
    </submittedName>
</protein>
<accession>A0AAU2JYK6</accession>
<organism evidence="1">
    <name type="scientific">Streptomyces sp. NBC_00049</name>
    <dbReference type="NCBI Taxonomy" id="2903617"/>
    <lineage>
        <taxon>Bacteria</taxon>
        <taxon>Bacillati</taxon>
        <taxon>Actinomycetota</taxon>
        <taxon>Actinomycetes</taxon>
        <taxon>Kitasatosporales</taxon>
        <taxon>Streptomycetaceae</taxon>
        <taxon>Streptomyces</taxon>
    </lineage>
</organism>
<name>A0AAU2JYK6_9ACTN</name>
<dbReference type="AlphaFoldDB" id="A0AAU2JYK6"/>
<evidence type="ECO:0000313" key="1">
    <source>
        <dbReference type="EMBL" id="WTU76547.1"/>
    </source>
</evidence>